<keyword evidence="4" id="KW-0963">Cytoplasm</keyword>
<evidence type="ECO:0000256" key="5">
    <source>
        <dbReference type="ARBA" id="ARBA00022694"/>
    </source>
</evidence>
<evidence type="ECO:0000313" key="12">
    <source>
        <dbReference type="EMBL" id="AVG23345.1"/>
    </source>
</evidence>
<dbReference type="AlphaFoldDB" id="A0A2L2BNW0"/>
<dbReference type="GO" id="GO:0005737">
    <property type="term" value="C:cytoplasm"/>
    <property type="evidence" value="ECO:0007669"/>
    <property type="project" value="UniProtKB-SubCell"/>
</dbReference>
<proteinExistence type="inferred from homology"/>
<comment type="subcellular location">
    <subcellularLocation>
        <location evidence="1">Cytoplasm</location>
    </subcellularLocation>
</comment>
<evidence type="ECO:0000313" key="13">
    <source>
        <dbReference type="Proteomes" id="UP000243077"/>
    </source>
</evidence>
<dbReference type="GO" id="GO:0002949">
    <property type="term" value="P:tRNA threonylcarbamoyladenosine modification"/>
    <property type="evidence" value="ECO:0007669"/>
    <property type="project" value="InterPro"/>
</dbReference>
<evidence type="ECO:0000256" key="7">
    <source>
        <dbReference type="ARBA" id="ARBA00022741"/>
    </source>
</evidence>
<evidence type="ECO:0000256" key="8">
    <source>
        <dbReference type="ARBA" id="ARBA00022840"/>
    </source>
</evidence>
<dbReference type="Pfam" id="PF02367">
    <property type="entry name" value="TsaE"/>
    <property type="match status" value="1"/>
</dbReference>
<dbReference type="GO" id="GO:0046872">
    <property type="term" value="F:metal ion binding"/>
    <property type="evidence" value="ECO:0007669"/>
    <property type="project" value="UniProtKB-KW"/>
</dbReference>
<dbReference type="OrthoDB" id="9800307at2"/>
<dbReference type="PANTHER" id="PTHR33540">
    <property type="entry name" value="TRNA THREONYLCARBAMOYLADENOSINE BIOSYNTHESIS PROTEIN TSAE"/>
    <property type="match status" value="1"/>
</dbReference>
<keyword evidence="13" id="KW-1185">Reference proteome</keyword>
<keyword evidence="6" id="KW-0479">Metal-binding</keyword>
<reference evidence="12 13" key="1">
    <citation type="submission" date="2018-02" db="EMBL/GenBank/DDBJ databases">
        <title>Complete genome of the streamlined marine actinobacterium Pontimonas salivibrio CL-TW6 adapted to coastal planktonic lifestype.</title>
        <authorList>
            <person name="Cho B.C."/>
            <person name="Hardies S.C."/>
            <person name="Jang G.I."/>
            <person name="Hwang C.Y."/>
        </authorList>
    </citation>
    <scope>NUCLEOTIDE SEQUENCE [LARGE SCALE GENOMIC DNA]</scope>
    <source>
        <strain evidence="12 13">CL-TW6</strain>
    </source>
</reference>
<comment type="similarity">
    <text evidence="2">Belongs to the TsaE family.</text>
</comment>
<gene>
    <name evidence="12" type="ORF">C3B54_11347</name>
</gene>
<evidence type="ECO:0000256" key="11">
    <source>
        <dbReference type="ARBA" id="ARBA00032441"/>
    </source>
</evidence>
<keyword evidence="8" id="KW-0067">ATP-binding</keyword>
<dbReference type="Proteomes" id="UP000243077">
    <property type="component" value="Chromosome"/>
</dbReference>
<dbReference type="PANTHER" id="PTHR33540:SF2">
    <property type="entry name" value="TRNA THREONYLCARBAMOYLADENOSINE BIOSYNTHESIS PROTEIN TSAE"/>
    <property type="match status" value="1"/>
</dbReference>
<dbReference type="Gene3D" id="3.40.50.300">
    <property type="entry name" value="P-loop containing nucleotide triphosphate hydrolases"/>
    <property type="match status" value="1"/>
</dbReference>
<dbReference type="SUPFAM" id="SSF52540">
    <property type="entry name" value="P-loop containing nucleoside triphosphate hydrolases"/>
    <property type="match status" value="1"/>
</dbReference>
<keyword evidence="9" id="KW-0460">Magnesium</keyword>
<dbReference type="GO" id="GO:0005524">
    <property type="term" value="F:ATP binding"/>
    <property type="evidence" value="ECO:0007669"/>
    <property type="project" value="UniProtKB-KW"/>
</dbReference>
<evidence type="ECO:0000256" key="6">
    <source>
        <dbReference type="ARBA" id="ARBA00022723"/>
    </source>
</evidence>
<dbReference type="InterPro" id="IPR027417">
    <property type="entry name" value="P-loop_NTPase"/>
</dbReference>
<evidence type="ECO:0000256" key="2">
    <source>
        <dbReference type="ARBA" id="ARBA00007599"/>
    </source>
</evidence>
<accession>A0A2L2BNW0</accession>
<organism evidence="12 13">
    <name type="scientific">Pontimonas salivibrio</name>
    <dbReference type="NCBI Taxonomy" id="1159327"/>
    <lineage>
        <taxon>Bacteria</taxon>
        <taxon>Bacillati</taxon>
        <taxon>Actinomycetota</taxon>
        <taxon>Actinomycetes</taxon>
        <taxon>Micrococcales</taxon>
        <taxon>Microbacteriaceae</taxon>
        <taxon>Pontimonas</taxon>
    </lineage>
</organism>
<protein>
    <recommendedName>
        <fullName evidence="3">tRNA threonylcarbamoyladenosine biosynthesis protein TsaE</fullName>
    </recommendedName>
    <alternativeName>
        <fullName evidence="11">t(6)A37 threonylcarbamoyladenosine biosynthesis protein TsaE</fullName>
    </alternativeName>
</protein>
<keyword evidence="7" id="KW-0547">Nucleotide-binding</keyword>
<evidence type="ECO:0000256" key="3">
    <source>
        <dbReference type="ARBA" id="ARBA00019010"/>
    </source>
</evidence>
<evidence type="ECO:0000256" key="10">
    <source>
        <dbReference type="ARBA" id="ARBA00024908"/>
    </source>
</evidence>
<dbReference type="NCBIfam" id="TIGR00150">
    <property type="entry name" value="T6A_YjeE"/>
    <property type="match status" value="1"/>
</dbReference>
<keyword evidence="5" id="KW-0819">tRNA processing</keyword>
<dbReference type="EMBL" id="CP026923">
    <property type="protein sequence ID" value="AVG23345.1"/>
    <property type="molecule type" value="Genomic_DNA"/>
</dbReference>
<evidence type="ECO:0000256" key="4">
    <source>
        <dbReference type="ARBA" id="ARBA00022490"/>
    </source>
</evidence>
<evidence type="ECO:0000256" key="9">
    <source>
        <dbReference type="ARBA" id="ARBA00022842"/>
    </source>
</evidence>
<dbReference type="RefSeq" id="WP_104912975.1">
    <property type="nucleotide sequence ID" value="NZ_CP026923.1"/>
</dbReference>
<dbReference type="KEGG" id="psai:C3B54_11347"/>
<sequence>MTTVSVTSAEAMEALGGRIGAQLVAGDVVVLHGPLGAGKTTFTRGVGQALGVQGVIASPTFVVARTHPRNVAEHPPLVHVDAYRLAHAEELVDLDIDYDHSIVLIEWGRGYVERVADQWLDIDIETRASLMEDDQPMEDDPMEDDRERLVTLSVHSRSGHSPHRFTSLMEDLNDFGH</sequence>
<evidence type="ECO:0000256" key="1">
    <source>
        <dbReference type="ARBA" id="ARBA00004496"/>
    </source>
</evidence>
<comment type="function">
    <text evidence="10">Required for the formation of a threonylcarbamoyl group on adenosine at position 37 (t(6)A37) in tRNAs that read codons beginning with adenine. Is involved in the transfer of the threonylcarbamoyl moiety of threonylcarbamoyl-AMP (TC-AMP) to the N6 group of A37, together with TsaD and TsaB. TsaE seems to play an indirect role in the t(6)A biosynthesis pathway, possibly in regulating the core enzymatic function of TsaD.</text>
</comment>
<dbReference type="InterPro" id="IPR003442">
    <property type="entry name" value="T6A_TsaE"/>
</dbReference>
<name>A0A2L2BNW0_9MICO</name>